<evidence type="ECO:0000313" key="6">
    <source>
        <dbReference type="Proteomes" id="UP000215896"/>
    </source>
</evidence>
<evidence type="ECO:0000256" key="3">
    <source>
        <dbReference type="SAM" id="SignalP"/>
    </source>
</evidence>
<keyword evidence="3" id="KW-0732">Signal</keyword>
<dbReference type="InterPro" id="IPR019079">
    <property type="entry name" value="Capsule_synth_CapA"/>
</dbReference>
<feature type="compositionally biased region" description="Pro residues" evidence="2">
    <location>
        <begin position="32"/>
        <end position="61"/>
    </location>
</feature>
<dbReference type="PANTHER" id="PTHR33393">
    <property type="entry name" value="POLYGLUTAMINE SYNTHESIS ACCESSORY PROTEIN RV0574C-RELATED"/>
    <property type="match status" value="1"/>
</dbReference>
<name>A0A255GKW2_9ACTN</name>
<dbReference type="SUPFAM" id="SSF56300">
    <property type="entry name" value="Metallo-dependent phosphatases"/>
    <property type="match status" value="1"/>
</dbReference>
<dbReference type="Proteomes" id="UP000215896">
    <property type="component" value="Unassembled WGS sequence"/>
</dbReference>
<comment type="caution">
    <text evidence="5">The sequence shown here is derived from an EMBL/GenBank/DDBJ whole genome shotgun (WGS) entry which is preliminary data.</text>
</comment>
<dbReference type="PROSITE" id="PS51257">
    <property type="entry name" value="PROKAR_LIPOPROTEIN"/>
    <property type="match status" value="1"/>
</dbReference>
<feature type="region of interest" description="Disordered" evidence="2">
    <location>
        <begin position="32"/>
        <end position="63"/>
    </location>
</feature>
<comment type="similarity">
    <text evidence="1">Belongs to the CapA family.</text>
</comment>
<keyword evidence="6" id="KW-1185">Reference proteome</keyword>
<feature type="domain" description="Capsule synthesis protein CapA" evidence="4">
    <location>
        <begin position="178"/>
        <end position="427"/>
    </location>
</feature>
<evidence type="ECO:0000256" key="2">
    <source>
        <dbReference type="SAM" id="MobiDB-lite"/>
    </source>
</evidence>
<proteinExistence type="inferred from homology"/>
<dbReference type="OrthoDB" id="9799970at2"/>
<dbReference type="RefSeq" id="WP_094404903.1">
    <property type="nucleotide sequence ID" value="NZ_NMVO01000003.1"/>
</dbReference>
<dbReference type="SMART" id="SM00854">
    <property type="entry name" value="PGA_cap"/>
    <property type="match status" value="1"/>
</dbReference>
<evidence type="ECO:0000313" key="5">
    <source>
        <dbReference type="EMBL" id="OYO16467.1"/>
    </source>
</evidence>
<organism evidence="5 6">
    <name type="scientific">Enemella evansiae</name>
    <dbReference type="NCBI Taxonomy" id="2016499"/>
    <lineage>
        <taxon>Bacteria</taxon>
        <taxon>Bacillati</taxon>
        <taxon>Actinomycetota</taxon>
        <taxon>Actinomycetes</taxon>
        <taxon>Propionibacteriales</taxon>
        <taxon>Propionibacteriaceae</taxon>
        <taxon>Enemella</taxon>
    </lineage>
</organism>
<dbReference type="Gene3D" id="3.60.21.10">
    <property type="match status" value="1"/>
</dbReference>
<dbReference type="CDD" id="cd07381">
    <property type="entry name" value="MPP_CapA"/>
    <property type="match status" value="1"/>
</dbReference>
<accession>A0A255GKW2</accession>
<feature type="signal peptide" evidence="3">
    <location>
        <begin position="1"/>
        <end position="30"/>
    </location>
</feature>
<sequence>MKHRADRARRGIGGVSAALVGLLLAGCAPAAPQPAPAPVPPTPSAAAPAPEPTPEPSPEPQTPLALVVHASNPLLEVSEQAARAVLDQGADDWADLGLPAGPLTVVTSLPLVPGAESYADPGAALERVRQRPDVLAVVPADAVDPSVRVLTVGGRHPLADPVAYPLRTSGRPPESVARVTIVGDVMLGRRVGQRLARGNDPAAVFRPLADRLAAADLTVGTFEASLSDDGPPYQGGDSFSADPEVALPGLRSAGFDAVSLANNHVGDFGERALLQTFDLFDEAGIARFGAGRNVAEARAPRILEVNGQRIAFVGTESIEGVAAGENSPGVNRLSMPPRTGPVNLAERQATTRVIEEVSQQADVVIVMPHWGTQYTHRPEASQRDTAQAFAAAGADAVIGSHPHWVQGWDRIGDVTVVNSLGNFVFDMNQSAQVRQGVFVELTIWDGRVVAVDPVAYEIGDDFAPRLAGNAAREDILSDIAGTSTGPYARPTQ</sequence>
<dbReference type="InterPro" id="IPR029052">
    <property type="entry name" value="Metallo-depent_PP-like"/>
</dbReference>
<dbReference type="PROSITE" id="PS51318">
    <property type="entry name" value="TAT"/>
    <property type="match status" value="1"/>
</dbReference>
<dbReference type="EMBL" id="NMVO01000003">
    <property type="protein sequence ID" value="OYO16467.1"/>
    <property type="molecule type" value="Genomic_DNA"/>
</dbReference>
<evidence type="ECO:0000259" key="4">
    <source>
        <dbReference type="SMART" id="SM00854"/>
    </source>
</evidence>
<dbReference type="AlphaFoldDB" id="A0A255GKW2"/>
<dbReference type="PANTHER" id="PTHR33393:SF13">
    <property type="entry name" value="PGA BIOSYNTHESIS PROTEIN CAPA"/>
    <property type="match status" value="1"/>
</dbReference>
<dbReference type="InterPro" id="IPR006311">
    <property type="entry name" value="TAT_signal"/>
</dbReference>
<reference evidence="5 6" key="1">
    <citation type="submission" date="2017-07" db="EMBL/GenBank/DDBJ databases">
        <title>Draft whole genome sequences of clinical Proprionibacteriaceae strains.</title>
        <authorList>
            <person name="Bernier A.-M."/>
            <person name="Bernard K."/>
            <person name="Domingo M.-C."/>
        </authorList>
    </citation>
    <scope>NUCLEOTIDE SEQUENCE [LARGE SCALE GENOMIC DNA]</scope>
    <source>
        <strain evidence="5 6">NML 030167</strain>
    </source>
</reference>
<protein>
    <recommendedName>
        <fullName evidence="4">Capsule synthesis protein CapA domain-containing protein</fullName>
    </recommendedName>
</protein>
<dbReference type="Pfam" id="PF09587">
    <property type="entry name" value="PGA_cap"/>
    <property type="match status" value="1"/>
</dbReference>
<dbReference type="InterPro" id="IPR052169">
    <property type="entry name" value="CW_Biosynth-Accessory"/>
</dbReference>
<feature type="chain" id="PRO_5038644623" description="Capsule synthesis protein CapA domain-containing protein" evidence="3">
    <location>
        <begin position="31"/>
        <end position="492"/>
    </location>
</feature>
<gene>
    <name evidence="5" type="ORF">CGZ94_04625</name>
</gene>
<evidence type="ECO:0000256" key="1">
    <source>
        <dbReference type="ARBA" id="ARBA00005662"/>
    </source>
</evidence>